<evidence type="ECO:0000313" key="2">
    <source>
        <dbReference type="EMBL" id="PLB37584.1"/>
    </source>
</evidence>
<dbReference type="GeneID" id="36520025"/>
<name>A0A2I2FAC1_ASPCN</name>
<evidence type="ECO:0000313" key="3">
    <source>
        <dbReference type="Proteomes" id="UP000234585"/>
    </source>
</evidence>
<accession>A0A2I2FAC1</accession>
<dbReference type="STRING" id="41067.A0A2I2FAC1"/>
<keyword evidence="3" id="KW-1185">Reference proteome</keyword>
<feature type="region of interest" description="Disordered" evidence="1">
    <location>
        <begin position="1"/>
        <end position="28"/>
    </location>
</feature>
<dbReference type="Pfam" id="PF20174">
    <property type="entry name" value="DUF6540"/>
    <property type="match status" value="1"/>
</dbReference>
<gene>
    <name evidence="2" type="ORF">BDW47DRAFT_106863</name>
</gene>
<dbReference type="Proteomes" id="UP000234585">
    <property type="component" value="Unassembled WGS sequence"/>
</dbReference>
<dbReference type="EMBL" id="KZ559142">
    <property type="protein sequence ID" value="PLB37584.1"/>
    <property type="molecule type" value="Genomic_DNA"/>
</dbReference>
<protein>
    <submittedName>
        <fullName evidence="2">Uncharacterized protein</fullName>
    </submittedName>
</protein>
<sequence>MDPPPPPPPPQAAPIAPPTPPPPTVSPTAPPGAFLVELIIFNGAPFKDHWAYWIHSPDSPDLGVQVHAAGDVYNGFKCEARRSLDFRTTTPVPTKRIPLQWVEGRFFDERAMLNAGFFCDHYAPVTHFESSAWIVKPPGKTLNVVDDTVPATSVGRKISQRNCQTWIIESAEQLVKDNILSREVADYLRAIEQ</sequence>
<organism evidence="2 3">
    <name type="scientific">Aspergillus candidus</name>
    <dbReference type="NCBI Taxonomy" id="41067"/>
    <lineage>
        <taxon>Eukaryota</taxon>
        <taxon>Fungi</taxon>
        <taxon>Dikarya</taxon>
        <taxon>Ascomycota</taxon>
        <taxon>Pezizomycotina</taxon>
        <taxon>Eurotiomycetes</taxon>
        <taxon>Eurotiomycetidae</taxon>
        <taxon>Eurotiales</taxon>
        <taxon>Aspergillaceae</taxon>
        <taxon>Aspergillus</taxon>
        <taxon>Aspergillus subgen. Circumdati</taxon>
    </lineage>
</organism>
<dbReference type="OrthoDB" id="2999773at2759"/>
<dbReference type="RefSeq" id="XP_024671596.1">
    <property type="nucleotide sequence ID" value="XM_024812865.1"/>
</dbReference>
<evidence type="ECO:0000256" key="1">
    <source>
        <dbReference type="SAM" id="MobiDB-lite"/>
    </source>
</evidence>
<proteinExistence type="predicted"/>
<reference evidence="2 3" key="1">
    <citation type="submission" date="2017-12" db="EMBL/GenBank/DDBJ databases">
        <authorList>
            <consortium name="DOE Joint Genome Institute"/>
            <person name="Haridas S."/>
            <person name="Kjaerbolling I."/>
            <person name="Vesth T.C."/>
            <person name="Frisvad J.C."/>
            <person name="Nybo J.L."/>
            <person name="Theobald S."/>
            <person name="Kuo A."/>
            <person name="Bowyer P."/>
            <person name="Matsuda Y."/>
            <person name="Mondo S."/>
            <person name="Lyhne E.K."/>
            <person name="Kogle M.E."/>
            <person name="Clum A."/>
            <person name="Lipzen A."/>
            <person name="Salamov A."/>
            <person name="Ngan C.Y."/>
            <person name="Daum C."/>
            <person name="Chiniquy J."/>
            <person name="Barry K."/>
            <person name="LaButti K."/>
            <person name="Simmons B.A."/>
            <person name="Magnuson J.K."/>
            <person name="Mortensen U.H."/>
            <person name="Larsen T.O."/>
            <person name="Grigoriev I.V."/>
            <person name="Baker S.E."/>
            <person name="Andersen M.R."/>
            <person name="Nordberg H.P."/>
            <person name="Cantor M.N."/>
            <person name="Hua S.X."/>
        </authorList>
    </citation>
    <scope>NUCLEOTIDE SEQUENCE [LARGE SCALE GENOMIC DNA]</scope>
    <source>
        <strain evidence="2 3">CBS 102.13</strain>
    </source>
</reference>
<dbReference type="InterPro" id="IPR046670">
    <property type="entry name" value="DUF6540"/>
</dbReference>
<dbReference type="AlphaFoldDB" id="A0A2I2FAC1"/>